<dbReference type="SUPFAM" id="SSF52172">
    <property type="entry name" value="CheY-like"/>
    <property type="match status" value="1"/>
</dbReference>
<evidence type="ECO:0000313" key="3">
    <source>
        <dbReference type="EMBL" id="CAI2717123.1"/>
    </source>
</evidence>
<protein>
    <recommendedName>
        <fullName evidence="2">Response regulatory domain-containing protein</fullName>
    </recommendedName>
</protein>
<dbReference type="Pfam" id="PF00072">
    <property type="entry name" value="Response_reg"/>
    <property type="match status" value="1"/>
</dbReference>
<organism evidence="3 4">
    <name type="scientific">Nitrospina watsonii</name>
    <dbReference type="NCBI Taxonomy" id="1323948"/>
    <lineage>
        <taxon>Bacteria</taxon>
        <taxon>Pseudomonadati</taxon>
        <taxon>Nitrospinota/Tectimicrobiota group</taxon>
        <taxon>Nitrospinota</taxon>
        <taxon>Nitrospinia</taxon>
        <taxon>Nitrospinales</taxon>
        <taxon>Nitrospinaceae</taxon>
        <taxon>Nitrospina</taxon>
    </lineage>
</organism>
<dbReference type="Proteomes" id="UP001157733">
    <property type="component" value="Chromosome"/>
</dbReference>
<dbReference type="Gene3D" id="3.40.50.2300">
    <property type="match status" value="1"/>
</dbReference>
<sequence>MNILLIDNEESLLDLMEGLIRFSVDISDLNIEKAQKADEAKHLALQNGPECVVIDPHFSDEWGLPLIKTIKEFKPKTFLIAFSNCSDAPCRGHCREQCLEAGANWHFDKTKDFMRVPQVIRELSRFVFVEEGQNPIRLRFKDVSGREML</sequence>
<dbReference type="InterPro" id="IPR011006">
    <property type="entry name" value="CheY-like_superfamily"/>
</dbReference>
<feature type="modified residue" description="4-aspartylphosphate" evidence="1">
    <location>
        <position position="55"/>
    </location>
</feature>
<keyword evidence="1" id="KW-0597">Phosphoprotein</keyword>
<evidence type="ECO:0000256" key="1">
    <source>
        <dbReference type="PROSITE-ProRule" id="PRU00169"/>
    </source>
</evidence>
<feature type="domain" description="Response regulatory" evidence="2">
    <location>
        <begin position="2"/>
        <end position="124"/>
    </location>
</feature>
<dbReference type="PROSITE" id="PS50110">
    <property type="entry name" value="RESPONSE_REGULATORY"/>
    <property type="match status" value="1"/>
</dbReference>
<gene>
    <name evidence="3" type="ORF">NSPWAT_0264</name>
</gene>
<evidence type="ECO:0000313" key="4">
    <source>
        <dbReference type="Proteomes" id="UP001157733"/>
    </source>
</evidence>
<evidence type="ECO:0000259" key="2">
    <source>
        <dbReference type="PROSITE" id="PS50110"/>
    </source>
</evidence>
<dbReference type="EMBL" id="OX336137">
    <property type="protein sequence ID" value="CAI2717123.1"/>
    <property type="molecule type" value="Genomic_DNA"/>
</dbReference>
<keyword evidence="4" id="KW-1185">Reference proteome</keyword>
<name>A0ABM9HAG5_9BACT</name>
<proteinExistence type="predicted"/>
<dbReference type="InterPro" id="IPR001789">
    <property type="entry name" value="Sig_transdc_resp-reg_receiver"/>
</dbReference>
<reference evidence="3 4" key="1">
    <citation type="submission" date="2022-09" db="EMBL/GenBank/DDBJ databases">
        <authorList>
            <person name="Kop L."/>
        </authorList>
    </citation>
    <scope>NUCLEOTIDE SEQUENCE [LARGE SCALE GENOMIC DNA]</scope>
    <source>
        <strain evidence="3 4">347</strain>
    </source>
</reference>
<dbReference type="RefSeq" id="WP_282010087.1">
    <property type="nucleotide sequence ID" value="NZ_OX336137.1"/>
</dbReference>
<accession>A0ABM9HAG5</accession>